<dbReference type="AlphaFoldDB" id="A0A2P5CDC8"/>
<name>A0A2P5CDC8_TREOI</name>
<evidence type="ECO:0000313" key="1">
    <source>
        <dbReference type="EMBL" id="PON59021.1"/>
    </source>
</evidence>
<accession>A0A2P5CDC8</accession>
<dbReference type="EMBL" id="JXTC01000379">
    <property type="protein sequence ID" value="PON59021.1"/>
    <property type="molecule type" value="Genomic_DNA"/>
</dbReference>
<proteinExistence type="predicted"/>
<dbReference type="OrthoDB" id="10365674at2759"/>
<sequence>MLFWKNRFRISVFENRDTRKQLSELALEHGHALGSNAAPPRTEVVLARTFSAEAEAEAEAAAAAVVVVVVVVRMRFGK</sequence>
<protein>
    <submittedName>
        <fullName evidence="1">Uncharacterized protein</fullName>
    </submittedName>
</protein>
<evidence type="ECO:0000313" key="2">
    <source>
        <dbReference type="Proteomes" id="UP000237000"/>
    </source>
</evidence>
<organism evidence="1 2">
    <name type="scientific">Trema orientale</name>
    <name type="common">Charcoal tree</name>
    <name type="synonym">Celtis orientalis</name>
    <dbReference type="NCBI Taxonomy" id="63057"/>
    <lineage>
        <taxon>Eukaryota</taxon>
        <taxon>Viridiplantae</taxon>
        <taxon>Streptophyta</taxon>
        <taxon>Embryophyta</taxon>
        <taxon>Tracheophyta</taxon>
        <taxon>Spermatophyta</taxon>
        <taxon>Magnoliopsida</taxon>
        <taxon>eudicotyledons</taxon>
        <taxon>Gunneridae</taxon>
        <taxon>Pentapetalae</taxon>
        <taxon>rosids</taxon>
        <taxon>fabids</taxon>
        <taxon>Rosales</taxon>
        <taxon>Cannabaceae</taxon>
        <taxon>Trema</taxon>
    </lineage>
</organism>
<comment type="caution">
    <text evidence="1">The sequence shown here is derived from an EMBL/GenBank/DDBJ whole genome shotgun (WGS) entry which is preliminary data.</text>
</comment>
<dbReference type="Proteomes" id="UP000237000">
    <property type="component" value="Unassembled WGS sequence"/>
</dbReference>
<reference evidence="2" key="1">
    <citation type="submission" date="2016-06" db="EMBL/GenBank/DDBJ databases">
        <title>Parallel loss of symbiosis genes in relatives of nitrogen-fixing non-legume Parasponia.</title>
        <authorList>
            <person name="Van Velzen R."/>
            <person name="Holmer R."/>
            <person name="Bu F."/>
            <person name="Rutten L."/>
            <person name="Van Zeijl A."/>
            <person name="Liu W."/>
            <person name="Santuari L."/>
            <person name="Cao Q."/>
            <person name="Sharma T."/>
            <person name="Shen D."/>
            <person name="Roswanjaya Y."/>
            <person name="Wardhani T."/>
            <person name="Kalhor M.S."/>
            <person name="Jansen J."/>
            <person name="Van den Hoogen J."/>
            <person name="Gungor B."/>
            <person name="Hartog M."/>
            <person name="Hontelez J."/>
            <person name="Verver J."/>
            <person name="Yang W.-C."/>
            <person name="Schijlen E."/>
            <person name="Repin R."/>
            <person name="Schilthuizen M."/>
            <person name="Schranz E."/>
            <person name="Heidstra R."/>
            <person name="Miyata K."/>
            <person name="Fedorova E."/>
            <person name="Kohlen W."/>
            <person name="Bisseling T."/>
            <person name="Smit S."/>
            <person name="Geurts R."/>
        </authorList>
    </citation>
    <scope>NUCLEOTIDE SEQUENCE [LARGE SCALE GENOMIC DNA]</scope>
    <source>
        <strain evidence="2">cv. RG33-2</strain>
    </source>
</reference>
<keyword evidence="2" id="KW-1185">Reference proteome</keyword>
<dbReference type="InParanoid" id="A0A2P5CDC8"/>
<gene>
    <name evidence="1" type="ORF">TorRG33x02_289350</name>
</gene>